<proteinExistence type="predicted"/>
<keyword evidence="3" id="KW-1185">Reference proteome</keyword>
<protein>
    <submittedName>
        <fullName evidence="2">Uncharacterized protein</fullName>
    </submittedName>
</protein>
<dbReference type="EnsemblPlants" id="PGSC0003DMT400087864">
    <property type="protein sequence ID" value="PGSC0003DMT400087864"/>
    <property type="gene ID" value="PGSC0003DMG400037435"/>
</dbReference>
<name>M1DEQ2_SOLTU</name>
<feature type="compositionally biased region" description="Polar residues" evidence="1">
    <location>
        <begin position="1"/>
        <end position="15"/>
    </location>
</feature>
<evidence type="ECO:0000313" key="3">
    <source>
        <dbReference type="Proteomes" id="UP000011115"/>
    </source>
</evidence>
<evidence type="ECO:0000256" key="1">
    <source>
        <dbReference type="SAM" id="MobiDB-lite"/>
    </source>
</evidence>
<accession>M1DEQ2</accession>
<reference evidence="3" key="1">
    <citation type="journal article" date="2011" name="Nature">
        <title>Genome sequence and analysis of the tuber crop potato.</title>
        <authorList>
            <consortium name="The Potato Genome Sequencing Consortium"/>
        </authorList>
    </citation>
    <scope>NUCLEOTIDE SEQUENCE [LARGE SCALE GENOMIC DNA]</scope>
    <source>
        <strain evidence="3">cv. DM1-3 516 R44</strain>
    </source>
</reference>
<dbReference type="AlphaFoldDB" id="M1DEQ2"/>
<feature type="region of interest" description="Disordered" evidence="1">
    <location>
        <begin position="1"/>
        <end position="28"/>
    </location>
</feature>
<dbReference type="Gramene" id="PGSC0003DMT400087864">
    <property type="protein sequence ID" value="PGSC0003DMT400087864"/>
    <property type="gene ID" value="PGSC0003DMG400037435"/>
</dbReference>
<sequence length="133" mass="15368">MCSSVSLGSKRSSNAMPWGHPKGTPRRTPTLAKQVARAACKLHLEGITPRRGLAPPRSKKLVRYTVVSRTLLSRNLIPNIFREQLCVADWFRDENAEIQKSIFTSLKSTTNMDVPRRARRYEGWFFFELKYER</sequence>
<dbReference type="HOGENOM" id="CLU_1910387_0_0_1"/>
<evidence type="ECO:0000313" key="2">
    <source>
        <dbReference type="EnsemblPlants" id="PGSC0003DMT400087864"/>
    </source>
</evidence>
<dbReference type="InParanoid" id="M1DEQ2"/>
<dbReference type="PaxDb" id="4113-PGSC0003DMT400087864"/>
<reference evidence="2" key="2">
    <citation type="submission" date="2015-06" db="UniProtKB">
        <authorList>
            <consortium name="EnsemblPlants"/>
        </authorList>
    </citation>
    <scope>IDENTIFICATION</scope>
    <source>
        <strain evidence="2">DM1-3 516 R44</strain>
    </source>
</reference>
<organism evidence="2 3">
    <name type="scientific">Solanum tuberosum</name>
    <name type="common">Potato</name>
    <dbReference type="NCBI Taxonomy" id="4113"/>
    <lineage>
        <taxon>Eukaryota</taxon>
        <taxon>Viridiplantae</taxon>
        <taxon>Streptophyta</taxon>
        <taxon>Embryophyta</taxon>
        <taxon>Tracheophyta</taxon>
        <taxon>Spermatophyta</taxon>
        <taxon>Magnoliopsida</taxon>
        <taxon>eudicotyledons</taxon>
        <taxon>Gunneridae</taxon>
        <taxon>Pentapetalae</taxon>
        <taxon>asterids</taxon>
        <taxon>lamiids</taxon>
        <taxon>Solanales</taxon>
        <taxon>Solanaceae</taxon>
        <taxon>Solanoideae</taxon>
        <taxon>Solaneae</taxon>
        <taxon>Solanum</taxon>
    </lineage>
</organism>
<dbReference type="Proteomes" id="UP000011115">
    <property type="component" value="Unassembled WGS sequence"/>
</dbReference>